<dbReference type="EMBL" id="FNEH01000006">
    <property type="protein sequence ID" value="SDI45226.1"/>
    <property type="molecule type" value="Genomic_DNA"/>
</dbReference>
<dbReference type="AlphaFoldDB" id="A0A1G6IYL2"/>
<evidence type="ECO:0000256" key="2">
    <source>
        <dbReference type="ARBA" id="ARBA00014363"/>
    </source>
</evidence>
<proteinExistence type="predicted"/>
<evidence type="ECO:0000313" key="9">
    <source>
        <dbReference type="EMBL" id="SDC10866.1"/>
    </source>
</evidence>
<dbReference type="Pfam" id="PF13177">
    <property type="entry name" value="DNA_pol3_delta2"/>
    <property type="match status" value="1"/>
</dbReference>
<keyword evidence="6" id="KW-0239">DNA-directed DNA polymerase</keyword>
<dbReference type="Proteomes" id="UP000295472">
    <property type="component" value="Unassembled WGS sequence"/>
</dbReference>
<gene>
    <name evidence="11" type="ORF">C7954_12230</name>
    <name evidence="9" type="ORF">SAMN04488597_102109</name>
    <name evidence="10" type="ORF">SAMN04515654_106114</name>
</gene>
<keyword evidence="3" id="KW-0808">Transferase</keyword>
<keyword evidence="4" id="KW-0548">Nucleotidyltransferase</keyword>
<feature type="domain" description="DNA polymerase III delta subunit C-terminal" evidence="8">
    <location>
        <begin position="211"/>
        <end position="322"/>
    </location>
</feature>
<dbReference type="GO" id="GO:0008408">
    <property type="term" value="F:3'-5' exonuclease activity"/>
    <property type="evidence" value="ECO:0007669"/>
    <property type="project" value="InterPro"/>
</dbReference>
<dbReference type="GeneID" id="57013184"/>
<dbReference type="InterPro" id="IPR004622">
    <property type="entry name" value="DNA_pol_HolB"/>
</dbReference>
<dbReference type="RefSeq" id="WP_089655613.1">
    <property type="nucleotide sequence ID" value="NZ_FMYT01000002.1"/>
</dbReference>
<dbReference type="GO" id="GO:0003887">
    <property type="term" value="F:DNA-directed DNA polymerase activity"/>
    <property type="evidence" value="ECO:0007669"/>
    <property type="project" value="UniProtKB-KW"/>
</dbReference>
<dbReference type="Pfam" id="PF09115">
    <property type="entry name" value="DNApol3-delta_C"/>
    <property type="match status" value="1"/>
</dbReference>
<dbReference type="PANTHER" id="PTHR11669">
    <property type="entry name" value="REPLICATION FACTOR C / DNA POLYMERASE III GAMMA-TAU SUBUNIT"/>
    <property type="match status" value="1"/>
</dbReference>
<dbReference type="EMBL" id="SOEF01000022">
    <property type="protein sequence ID" value="TDX42325.1"/>
    <property type="molecule type" value="Genomic_DNA"/>
</dbReference>
<evidence type="ECO:0000256" key="4">
    <source>
        <dbReference type="ARBA" id="ARBA00022695"/>
    </source>
</evidence>
<sequence>MSFDSVIGQKEAVEILQDEIEKNRISHAYLFSAKKGSGKTKLAFEFAKASFCEESKVDSCGSCLNCRKMDHQNHPDFKTISILEGKTAISIDQIRELKKEIAYKPYDSDHKIYIIEPAEKMTKQAANSLLKTLEEPPSFVTIILLTEDSGKLLPTIVSRCQQIKLSSVSQQKIKDLLLAEGLNQEQAAIISKTAAGSPGRALEIIKIDDYFEHRQEIYDFLKDIKSKNTIEIFKITEKLVSLLKSGFPCFNLLSDWYRDIMLIKQDYLDAVINKDYLEDLKIMAEKLSLQNIIRSLELITESEEYIERNIREELSLEVLFFKLRQPDQE</sequence>
<dbReference type="InterPro" id="IPR050238">
    <property type="entry name" value="DNA_Rep/Repair_Clamp_Loader"/>
</dbReference>
<reference evidence="9 14" key="2">
    <citation type="submission" date="2016-10" db="EMBL/GenBank/DDBJ databases">
        <authorList>
            <person name="Varghese N."/>
            <person name="Submissions S."/>
        </authorList>
    </citation>
    <scope>NUCLEOTIDE SEQUENCE [LARGE SCALE GENOMIC DNA]</scope>
    <source>
        <strain evidence="9 14">WG10</strain>
    </source>
</reference>
<accession>A0A1G6IYL2</accession>
<evidence type="ECO:0000313" key="12">
    <source>
        <dbReference type="Proteomes" id="UP000198945"/>
    </source>
</evidence>
<evidence type="ECO:0000259" key="8">
    <source>
        <dbReference type="Pfam" id="PF09115"/>
    </source>
</evidence>
<reference evidence="11 13" key="3">
    <citation type="submission" date="2019-03" db="EMBL/GenBank/DDBJ databases">
        <title>Subsurface microbial communities from deep shales in Ohio and West Virginia, USA.</title>
        <authorList>
            <person name="Wrighton K."/>
        </authorList>
    </citation>
    <scope>NUCLEOTIDE SEQUENCE [LARGE SCALE GENOMIC DNA]</scope>
    <source>
        <strain evidence="11 13">DSMZ 11287</strain>
    </source>
</reference>
<evidence type="ECO:0000313" key="11">
    <source>
        <dbReference type="EMBL" id="TDX42325.1"/>
    </source>
</evidence>
<keyword evidence="5" id="KW-0235">DNA replication</keyword>
<dbReference type="FunFam" id="3.40.50.300:FF:001255">
    <property type="entry name" value="DNA polymerase III subunit delta"/>
    <property type="match status" value="1"/>
</dbReference>
<reference evidence="10 12" key="1">
    <citation type="submission" date="2016-10" db="EMBL/GenBank/DDBJ databases">
        <authorList>
            <person name="de Groot N.N."/>
        </authorList>
    </citation>
    <scope>NUCLEOTIDE SEQUENCE [LARGE SCALE GENOMIC DNA]</scope>
    <source>
        <strain evidence="10 12">WG7</strain>
    </source>
</reference>
<comment type="catalytic activity">
    <reaction evidence="7">
        <text>DNA(n) + a 2'-deoxyribonucleoside 5'-triphosphate = DNA(n+1) + diphosphate</text>
        <dbReference type="Rhea" id="RHEA:22508"/>
        <dbReference type="Rhea" id="RHEA-COMP:17339"/>
        <dbReference type="Rhea" id="RHEA-COMP:17340"/>
        <dbReference type="ChEBI" id="CHEBI:33019"/>
        <dbReference type="ChEBI" id="CHEBI:61560"/>
        <dbReference type="ChEBI" id="CHEBI:173112"/>
        <dbReference type="EC" id="2.7.7.7"/>
    </reaction>
</comment>
<evidence type="ECO:0000256" key="1">
    <source>
        <dbReference type="ARBA" id="ARBA00012417"/>
    </source>
</evidence>
<dbReference type="GO" id="GO:0003677">
    <property type="term" value="F:DNA binding"/>
    <property type="evidence" value="ECO:0007669"/>
    <property type="project" value="InterPro"/>
</dbReference>
<dbReference type="PANTHER" id="PTHR11669:SF8">
    <property type="entry name" value="DNA POLYMERASE III SUBUNIT DELTA"/>
    <property type="match status" value="1"/>
</dbReference>
<evidence type="ECO:0000256" key="7">
    <source>
        <dbReference type="ARBA" id="ARBA00049244"/>
    </source>
</evidence>
<dbReference type="GO" id="GO:0006261">
    <property type="term" value="P:DNA-templated DNA replication"/>
    <property type="evidence" value="ECO:0007669"/>
    <property type="project" value="TreeGrafter"/>
</dbReference>
<protein>
    <recommendedName>
        <fullName evidence="2">DNA polymerase III subunit delta'</fullName>
        <ecNumber evidence="1">2.7.7.7</ecNumber>
    </recommendedName>
</protein>
<evidence type="ECO:0000313" key="10">
    <source>
        <dbReference type="EMBL" id="SDI45226.1"/>
    </source>
</evidence>
<dbReference type="InterPro" id="IPR015199">
    <property type="entry name" value="DNA_pol_III_delta_C"/>
</dbReference>
<evidence type="ECO:0000313" key="14">
    <source>
        <dbReference type="Proteomes" id="UP000324896"/>
    </source>
</evidence>
<evidence type="ECO:0000256" key="5">
    <source>
        <dbReference type="ARBA" id="ARBA00022705"/>
    </source>
</evidence>
<evidence type="ECO:0000256" key="6">
    <source>
        <dbReference type="ARBA" id="ARBA00022932"/>
    </source>
</evidence>
<dbReference type="NCBIfam" id="TIGR00678">
    <property type="entry name" value="holB"/>
    <property type="match status" value="1"/>
</dbReference>
<dbReference type="InterPro" id="IPR027417">
    <property type="entry name" value="P-loop_NTPase"/>
</dbReference>
<evidence type="ECO:0000256" key="3">
    <source>
        <dbReference type="ARBA" id="ARBA00022679"/>
    </source>
</evidence>
<evidence type="ECO:0000313" key="13">
    <source>
        <dbReference type="Proteomes" id="UP000295472"/>
    </source>
</evidence>
<name>A0A1G6IYL2_9FIRM</name>
<dbReference type="Proteomes" id="UP000324896">
    <property type="component" value="Unassembled WGS sequence"/>
</dbReference>
<dbReference type="Proteomes" id="UP000198945">
    <property type="component" value="Unassembled WGS sequence"/>
</dbReference>
<dbReference type="Gene3D" id="3.40.50.300">
    <property type="entry name" value="P-loop containing nucleotide triphosphate hydrolases"/>
    <property type="match status" value="1"/>
</dbReference>
<dbReference type="EMBL" id="FMYT01000002">
    <property type="protein sequence ID" value="SDC10866.1"/>
    <property type="molecule type" value="Genomic_DNA"/>
</dbReference>
<dbReference type="GO" id="GO:0009360">
    <property type="term" value="C:DNA polymerase III complex"/>
    <property type="evidence" value="ECO:0007669"/>
    <property type="project" value="InterPro"/>
</dbReference>
<dbReference type="SUPFAM" id="SSF52540">
    <property type="entry name" value="P-loop containing nucleoside triphosphate hydrolases"/>
    <property type="match status" value="1"/>
</dbReference>
<organism evidence="9 14">
    <name type="scientific">Halanaerobium congolense</name>
    <dbReference type="NCBI Taxonomy" id="54121"/>
    <lineage>
        <taxon>Bacteria</taxon>
        <taxon>Bacillati</taxon>
        <taxon>Bacillota</taxon>
        <taxon>Clostridia</taxon>
        <taxon>Halanaerobiales</taxon>
        <taxon>Halanaerobiaceae</taxon>
        <taxon>Halanaerobium</taxon>
    </lineage>
</organism>
<dbReference type="EC" id="2.7.7.7" evidence="1"/>